<reference evidence="1 2" key="1">
    <citation type="journal article" date="2001" name="J. Virol.">
        <title>Genome sequence of a baculovirus pathogenic for Culex nigripalpus.</title>
        <authorList>
            <person name="Afonso C.L."/>
            <person name="Tulman E.R."/>
            <person name="Lu Z."/>
            <person name="Balinsky C.A."/>
            <person name="Moser B.A."/>
            <person name="Becnel J.J."/>
            <person name="Rock D.L."/>
            <person name="Kutish G.F."/>
        </authorList>
    </citation>
    <scope>NUCLEOTIDE SEQUENCE [LARGE SCALE GENOMIC DNA]</scope>
    <source>
        <strain evidence="2">Isolate Florida/1997</strain>
    </source>
</reference>
<gene>
    <name evidence="1" type="primary">CUN050</name>
</gene>
<accession>Q77GU2</accession>
<sequence length="108" mass="12141">MNADCFCPPGPCYHALFSHCGGICQSCGTHYEDLDEFVRCMRGQTTHKPNPIAITMGLCEYCPRRHPVGVSCQGYPACEKCSLSHAPLPQCPHRLSLYFFLFKKNNKK</sequence>
<protein>
    <submittedName>
        <fullName evidence="1">Uncharacterized protein</fullName>
    </submittedName>
</protein>
<proteinExistence type="predicted"/>
<keyword evidence="2" id="KW-1185">Reference proteome</keyword>
<dbReference type="EMBL" id="AF403738">
    <property type="protein sequence ID" value="AAK94128.1"/>
    <property type="molecule type" value="Genomic_DNA"/>
</dbReference>
<evidence type="ECO:0000313" key="2">
    <source>
        <dbReference type="Proteomes" id="UP000006635"/>
    </source>
</evidence>
<dbReference type="KEGG" id="vg:921928"/>
<name>Q77GU2_NPVCO</name>
<dbReference type="RefSeq" id="NP_203354.1">
    <property type="nucleotide sequence ID" value="NC_003084.1"/>
</dbReference>
<organism evidence="1 2">
    <name type="scientific">Culex nigripalpus nucleopolyhedrovirus (isolate Florida/1997)</name>
    <name type="common">CuniNPV</name>
    <dbReference type="NCBI Taxonomy" id="645993"/>
    <lineage>
        <taxon>Viruses</taxon>
        <taxon>Viruses incertae sedis</taxon>
        <taxon>Naldaviricetes</taxon>
        <taxon>Lefavirales</taxon>
        <taxon>Baculoviridae</taxon>
        <taxon>Deltabaculovirus</taxon>
    </lineage>
</organism>
<dbReference type="Proteomes" id="UP000006635">
    <property type="component" value="Segment"/>
</dbReference>
<dbReference type="GeneID" id="921928"/>
<evidence type="ECO:0000313" key="1">
    <source>
        <dbReference type="EMBL" id="AAK94128.1"/>
    </source>
</evidence>
<organismHost>
    <name type="scientific">Culex nigripalpus</name>
    <dbReference type="NCBI Taxonomy" id="42429"/>
</organismHost>